<proteinExistence type="inferred from homology"/>
<dbReference type="Proteomes" id="UP000232688">
    <property type="component" value="Unassembled WGS sequence"/>
</dbReference>
<dbReference type="EMBL" id="LLXH01001234">
    <property type="protein sequence ID" value="PKC59922.1"/>
    <property type="molecule type" value="Genomic_DNA"/>
</dbReference>
<evidence type="ECO:0000256" key="5">
    <source>
        <dbReference type="PROSITE-ProRule" id="PRU01240"/>
    </source>
</evidence>
<gene>
    <name evidence="9" type="ORF">CHRIB12_LOCUS8619</name>
    <name evidence="10" type="ORF">RhiirA1_540177</name>
</gene>
<organism evidence="10 11">
    <name type="scientific">Rhizophagus irregularis</name>
    <dbReference type="NCBI Taxonomy" id="588596"/>
    <lineage>
        <taxon>Eukaryota</taxon>
        <taxon>Fungi</taxon>
        <taxon>Fungi incertae sedis</taxon>
        <taxon>Mucoromycota</taxon>
        <taxon>Glomeromycotina</taxon>
        <taxon>Glomeromycetes</taxon>
        <taxon>Glomerales</taxon>
        <taxon>Glomeraceae</taxon>
        <taxon>Rhizophagus</taxon>
    </lineage>
</organism>
<evidence type="ECO:0000259" key="8">
    <source>
        <dbReference type="Pfam" id="PF00082"/>
    </source>
</evidence>
<feature type="chain" id="PRO_5014858137" evidence="7">
    <location>
        <begin position="25"/>
        <end position="452"/>
    </location>
</feature>
<dbReference type="VEuPathDB" id="FungiDB:FUN_020069"/>
<evidence type="ECO:0000313" key="10">
    <source>
        <dbReference type="EMBL" id="PKC59922.1"/>
    </source>
</evidence>
<feature type="domain" description="Peptidase S8/S53" evidence="8">
    <location>
        <begin position="181"/>
        <end position="416"/>
    </location>
</feature>
<protein>
    <submittedName>
        <fullName evidence="10">Subtilisin-like protein</fullName>
    </submittedName>
</protein>
<dbReference type="OrthoDB" id="206201at2759"/>
<name>A0A2N0R9D7_9GLOM</name>
<dbReference type="InterPro" id="IPR023828">
    <property type="entry name" value="Peptidase_S8_Ser-AS"/>
</dbReference>
<dbReference type="VEuPathDB" id="FungiDB:RhiirA1_540177"/>
<dbReference type="SUPFAM" id="SSF52743">
    <property type="entry name" value="Subtilisin-like"/>
    <property type="match status" value="1"/>
</dbReference>
<dbReference type="VEuPathDB" id="FungiDB:RhiirFUN_019011"/>
<evidence type="ECO:0000256" key="1">
    <source>
        <dbReference type="ARBA" id="ARBA00011073"/>
    </source>
</evidence>
<reference evidence="10 11" key="1">
    <citation type="submission" date="2017-10" db="EMBL/GenBank/DDBJ databases">
        <title>Extensive intraspecific genome diversity in a model arbuscular mycorrhizal fungus.</title>
        <authorList>
            <person name="Chen E.C.H."/>
            <person name="Morin E."/>
            <person name="Baudet D."/>
            <person name="Noel J."/>
            <person name="Ndikumana S."/>
            <person name="Charron P."/>
            <person name="St-Onge C."/>
            <person name="Giorgi J."/>
            <person name="Grigoriev I.V."/>
            <person name="Roux C."/>
            <person name="Martin F.M."/>
            <person name="Corradi N."/>
        </authorList>
    </citation>
    <scope>NUCLEOTIDE SEQUENCE [LARGE SCALE GENOMIC DNA]</scope>
    <source>
        <strain evidence="10 11">A1</strain>
    </source>
</reference>
<dbReference type="PRINTS" id="PR00723">
    <property type="entry name" value="SUBTILISIN"/>
</dbReference>
<keyword evidence="3 5" id="KW-0378">Hydrolase</keyword>
<dbReference type="InterPro" id="IPR050131">
    <property type="entry name" value="Peptidase_S8_subtilisin-like"/>
</dbReference>
<evidence type="ECO:0000256" key="6">
    <source>
        <dbReference type="RuleBase" id="RU003355"/>
    </source>
</evidence>
<dbReference type="CDD" id="cd04077">
    <property type="entry name" value="Peptidases_S8_PCSK9_ProteinaseK_like"/>
    <property type="match status" value="1"/>
</dbReference>
<comment type="similarity">
    <text evidence="1 5 6">Belongs to the peptidase S8 family.</text>
</comment>
<keyword evidence="4 5" id="KW-0720">Serine protease</keyword>
<dbReference type="InterPro" id="IPR036852">
    <property type="entry name" value="Peptidase_S8/S53_dom_sf"/>
</dbReference>
<dbReference type="Gene3D" id="3.40.50.200">
    <property type="entry name" value="Peptidase S8/S53 domain"/>
    <property type="match status" value="1"/>
</dbReference>
<keyword evidence="7" id="KW-0732">Signal</keyword>
<keyword evidence="2 5" id="KW-0645">Protease</keyword>
<accession>A0A2N0R9D7</accession>
<dbReference type="PANTHER" id="PTHR43806:SF11">
    <property type="entry name" value="CEREVISIN-RELATED"/>
    <property type="match status" value="1"/>
</dbReference>
<feature type="signal peptide" evidence="7">
    <location>
        <begin position="1"/>
        <end position="24"/>
    </location>
</feature>
<comment type="caution">
    <text evidence="10">The sequence shown here is derived from an EMBL/GenBank/DDBJ whole genome shotgun (WGS) entry which is preliminary data.</text>
</comment>
<dbReference type="InterPro" id="IPR023827">
    <property type="entry name" value="Peptidase_S8_Asp-AS"/>
</dbReference>
<dbReference type="InterPro" id="IPR000209">
    <property type="entry name" value="Peptidase_S8/S53_dom"/>
</dbReference>
<dbReference type="AlphaFoldDB" id="A0A2N0R9D7"/>
<dbReference type="PROSITE" id="PS51892">
    <property type="entry name" value="SUBTILASE"/>
    <property type="match status" value="1"/>
</dbReference>
<evidence type="ECO:0000256" key="3">
    <source>
        <dbReference type="ARBA" id="ARBA00022801"/>
    </source>
</evidence>
<dbReference type="PROSITE" id="PS00138">
    <property type="entry name" value="SUBTILASE_SER"/>
    <property type="match status" value="1"/>
</dbReference>
<dbReference type="Proteomes" id="UP000684084">
    <property type="component" value="Unassembled WGS sequence"/>
</dbReference>
<sequence length="452" mass="49938">MFPSFFKFIITLLLFTSFFYKVNSLKCPKRHYRGKQEKFVVILKDNPSLNSRSLNSRRRDHFNKMSKCLNKTTIPTIPFHDDTNKLDNEKDVLQDFNVENVITGYVGYFDPNFVKDELKDWDDVDVVEKEKTFKVTSWKRKLSKRSSNDIVQQSTTLWNLDRIDQTTNKLDKKFKYPSSAGKGVNIYVIDTGISIAHKEFEGRAKFGASFCDKCSNIDDNGHGTHVAAIVAGKTFGVAKLSNVIAVKVLDKFGIGTSSSVIAGLIYVFNEHMKNKNKNTIINMSLAGSDDSLTINLIMQKLFAAGIHVVVAAGNNFHSNSCNFAPASSPHAITVGAIDESDKLTDFTNIGQCVNIFAPGKNIQSAWKSSNTSTKILDGTSQATPHVSGTIALMISKSGNKSPSQIKNDLINISTKNVIKDIPSKNTNTKILILDINNGLNIASPNNLLKVPG</sequence>
<reference evidence="9" key="3">
    <citation type="submission" date="2020-05" db="EMBL/GenBank/DDBJ databases">
        <authorList>
            <person name="Rincon C."/>
            <person name="Sanders R I."/>
            <person name="Robbins C."/>
            <person name="Chaturvedi A."/>
        </authorList>
    </citation>
    <scope>NUCLEOTIDE SEQUENCE</scope>
    <source>
        <strain evidence="9">CHB12</strain>
    </source>
</reference>
<feature type="active site" description="Charge relay system" evidence="5">
    <location>
        <position position="380"/>
    </location>
</feature>
<dbReference type="InterPro" id="IPR015500">
    <property type="entry name" value="Peptidase_S8_subtilisin-rel"/>
</dbReference>
<dbReference type="FunFam" id="3.40.50.200:FF:000014">
    <property type="entry name" value="Proteinase K"/>
    <property type="match status" value="1"/>
</dbReference>
<dbReference type="EMBL" id="CAGKOT010000016">
    <property type="protein sequence ID" value="CAB5361319.1"/>
    <property type="molecule type" value="Genomic_DNA"/>
</dbReference>
<reference evidence="10 11" key="2">
    <citation type="submission" date="2017-10" db="EMBL/GenBank/DDBJ databases">
        <title>Genome analyses suggest a sexual origin of heterokaryosis in a supposedly ancient asexual fungus.</title>
        <authorList>
            <person name="Corradi N."/>
            <person name="Sedzielewska K."/>
            <person name="Noel J."/>
            <person name="Charron P."/>
            <person name="Farinelli L."/>
            <person name="Marton T."/>
            <person name="Kruger M."/>
            <person name="Pelin A."/>
            <person name="Brachmann A."/>
            <person name="Corradi N."/>
        </authorList>
    </citation>
    <scope>NUCLEOTIDE SEQUENCE [LARGE SCALE GENOMIC DNA]</scope>
    <source>
        <strain evidence="10 11">A1</strain>
    </source>
</reference>
<dbReference type="GO" id="GO:0006508">
    <property type="term" value="P:proteolysis"/>
    <property type="evidence" value="ECO:0007669"/>
    <property type="project" value="UniProtKB-KW"/>
</dbReference>
<dbReference type="PROSITE" id="PS00136">
    <property type="entry name" value="SUBTILASE_ASP"/>
    <property type="match status" value="1"/>
</dbReference>
<dbReference type="InterPro" id="IPR034193">
    <property type="entry name" value="PCSK9_ProteinaseK-like"/>
</dbReference>
<dbReference type="GO" id="GO:0005615">
    <property type="term" value="C:extracellular space"/>
    <property type="evidence" value="ECO:0007669"/>
    <property type="project" value="TreeGrafter"/>
</dbReference>
<evidence type="ECO:0000256" key="7">
    <source>
        <dbReference type="SAM" id="SignalP"/>
    </source>
</evidence>
<evidence type="ECO:0000256" key="2">
    <source>
        <dbReference type="ARBA" id="ARBA00022670"/>
    </source>
</evidence>
<evidence type="ECO:0000256" key="4">
    <source>
        <dbReference type="ARBA" id="ARBA00022825"/>
    </source>
</evidence>
<evidence type="ECO:0000313" key="11">
    <source>
        <dbReference type="Proteomes" id="UP000232688"/>
    </source>
</evidence>
<dbReference type="GO" id="GO:0004252">
    <property type="term" value="F:serine-type endopeptidase activity"/>
    <property type="evidence" value="ECO:0007669"/>
    <property type="project" value="UniProtKB-UniRule"/>
</dbReference>
<dbReference type="SMR" id="A0A2N0R9D7"/>
<dbReference type="PANTHER" id="PTHR43806">
    <property type="entry name" value="PEPTIDASE S8"/>
    <property type="match status" value="1"/>
</dbReference>
<evidence type="ECO:0000313" key="9">
    <source>
        <dbReference type="EMBL" id="CAB5361319.1"/>
    </source>
</evidence>
<dbReference type="Pfam" id="PF00082">
    <property type="entry name" value="Peptidase_S8"/>
    <property type="match status" value="1"/>
</dbReference>
<feature type="active site" description="Charge relay system" evidence="5">
    <location>
        <position position="222"/>
    </location>
</feature>
<feature type="active site" description="Charge relay system" evidence="5">
    <location>
        <position position="190"/>
    </location>
</feature>